<feature type="binding site" evidence="9">
    <location>
        <position position="57"/>
    </location>
    <ligand>
        <name>5-hydroxyisourate</name>
        <dbReference type="ChEBI" id="CHEBI:18072"/>
    </ligand>
</feature>
<evidence type="ECO:0000256" key="5">
    <source>
        <dbReference type="ARBA" id="ARBA00023002"/>
    </source>
</evidence>
<evidence type="ECO:0000256" key="8">
    <source>
        <dbReference type="PIRSR" id="PIRSR000241-1"/>
    </source>
</evidence>
<evidence type="ECO:0000256" key="4">
    <source>
        <dbReference type="ARBA" id="ARBA00022631"/>
    </source>
</evidence>
<feature type="binding site" evidence="9">
    <location>
        <position position="249"/>
    </location>
    <ligand>
        <name>5-hydroxyisourate</name>
        <dbReference type="ChEBI" id="CHEBI:18072"/>
    </ligand>
</feature>
<comment type="subcellular location">
    <subcellularLocation>
        <location evidence="1 7">Peroxisome</location>
    </subcellularLocation>
</comment>
<evidence type="ECO:0000313" key="11">
    <source>
        <dbReference type="EMBL" id="KAF9790290.1"/>
    </source>
</evidence>
<evidence type="ECO:0000256" key="6">
    <source>
        <dbReference type="ARBA" id="ARBA00023140"/>
    </source>
</evidence>
<evidence type="ECO:0000313" key="12">
    <source>
        <dbReference type="Proteomes" id="UP000736335"/>
    </source>
</evidence>
<dbReference type="GO" id="GO:0019628">
    <property type="term" value="P:urate catabolic process"/>
    <property type="evidence" value="ECO:0007669"/>
    <property type="project" value="TreeGrafter"/>
</dbReference>
<dbReference type="PANTHER" id="PTHR42874:SF1">
    <property type="entry name" value="URICASE"/>
    <property type="match status" value="1"/>
</dbReference>
<dbReference type="EMBL" id="WIUZ02000002">
    <property type="protein sequence ID" value="KAF9790290.1"/>
    <property type="molecule type" value="Genomic_DNA"/>
</dbReference>
<feature type="binding site" evidence="9">
    <location>
        <position position="165"/>
    </location>
    <ligand>
        <name>urate</name>
        <dbReference type="ChEBI" id="CHEBI:17775"/>
    </ligand>
</feature>
<organism evidence="11 12">
    <name type="scientific">Thelephora terrestris</name>
    <dbReference type="NCBI Taxonomy" id="56493"/>
    <lineage>
        <taxon>Eukaryota</taxon>
        <taxon>Fungi</taxon>
        <taxon>Dikarya</taxon>
        <taxon>Basidiomycota</taxon>
        <taxon>Agaricomycotina</taxon>
        <taxon>Agaricomycetes</taxon>
        <taxon>Thelephorales</taxon>
        <taxon>Thelephoraceae</taxon>
        <taxon>Thelephora</taxon>
    </lineage>
</organism>
<dbReference type="NCBIfam" id="TIGR03383">
    <property type="entry name" value="urate_oxi"/>
    <property type="match status" value="1"/>
</dbReference>
<keyword evidence="6 7" id="KW-0576">Peroxisome</keyword>
<dbReference type="GO" id="GO:0004846">
    <property type="term" value="F:urate oxidase activity"/>
    <property type="evidence" value="ECO:0007669"/>
    <property type="project" value="UniProtKB-EC"/>
</dbReference>
<evidence type="ECO:0000256" key="10">
    <source>
        <dbReference type="RuleBase" id="RU004455"/>
    </source>
</evidence>
<name>A0A9P6HPP4_9AGAM</name>
<dbReference type="GO" id="GO:0005777">
    <property type="term" value="C:peroxisome"/>
    <property type="evidence" value="ECO:0007669"/>
    <property type="project" value="UniProtKB-SubCell"/>
</dbReference>
<feature type="binding site" evidence="9">
    <location>
        <position position="58"/>
    </location>
    <ligand>
        <name>urate</name>
        <dbReference type="ChEBI" id="CHEBI:17775"/>
    </ligand>
</feature>
<feature type="binding site" evidence="9">
    <location>
        <position position="276"/>
    </location>
    <ligand>
        <name>urate</name>
        <dbReference type="ChEBI" id="CHEBI:17775"/>
    </ligand>
</feature>
<feature type="binding site" evidence="9">
    <location>
        <position position="276"/>
    </location>
    <ligand>
        <name>5-hydroxyisourate</name>
        <dbReference type="ChEBI" id="CHEBI:18072"/>
    </ligand>
</feature>
<dbReference type="SUPFAM" id="SSF55620">
    <property type="entry name" value="Tetrahydrobiopterin biosynthesis enzymes-like"/>
    <property type="match status" value="2"/>
</dbReference>
<feature type="binding site" evidence="9">
    <location>
        <position position="249"/>
    </location>
    <ligand>
        <name>urate</name>
        <dbReference type="ChEBI" id="CHEBI:17775"/>
    </ligand>
</feature>
<comment type="pathway">
    <text evidence="2 7">Purine metabolism; urate degradation; (S)-allantoin from urate: step 1/3.</text>
</comment>
<dbReference type="FunFam" id="3.10.270.10:FF:000001">
    <property type="entry name" value="Uricase"/>
    <property type="match status" value="1"/>
</dbReference>
<evidence type="ECO:0000256" key="1">
    <source>
        <dbReference type="ARBA" id="ARBA00004275"/>
    </source>
</evidence>
<evidence type="ECO:0000256" key="9">
    <source>
        <dbReference type="PIRSR" id="PIRSR000241-2"/>
    </source>
</evidence>
<dbReference type="InterPro" id="IPR002042">
    <property type="entry name" value="Uricase"/>
</dbReference>
<dbReference type="GO" id="GO:0006145">
    <property type="term" value="P:purine nucleobase catabolic process"/>
    <property type="evidence" value="ECO:0007669"/>
    <property type="project" value="TreeGrafter"/>
</dbReference>
<feature type="binding site" evidence="9">
    <location>
        <position position="165"/>
    </location>
    <ligand>
        <name>5-hydroxyisourate</name>
        <dbReference type="ChEBI" id="CHEBI:18072"/>
    </ligand>
</feature>
<feature type="binding site" evidence="9">
    <location>
        <position position="182"/>
    </location>
    <ligand>
        <name>5-hydroxyisourate</name>
        <dbReference type="ChEBI" id="CHEBI:18072"/>
    </ligand>
</feature>
<feature type="binding site" evidence="9">
    <location>
        <position position="250"/>
    </location>
    <ligand>
        <name>urate</name>
        <dbReference type="ChEBI" id="CHEBI:17775"/>
    </ligand>
</feature>
<feature type="active site" description="Charge relay system" evidence="8">
    <location>
        <position position="278"/>
    </location>
</feature>
<accession>A0A9P6HPP4</accession>
<dbReference type="PROSITE" id="PS00366">
    <property type="entry name" value="URICASE"/>
    <property type="match status" value="1"/>
</dbReference>
<gene>
    <name evidence="11" type="ORF">BJ322DRAFT_376997</name>
</gene>
<feature type="binding site" evidence="9">
    <location>
        <position position="57"/>
    </location>
    <ligand>
        <name>O2</name>
        <dbReference type="ChEBI" id="CHEBI:15379"/>
    </ligand>
</feature>
<sequence length="321" mass="35372">MASYLAESTYGKDKVRVFRVVREDKVHHIVEYNVQVLLEGELDTSYTQADNGVVVATDSIKNITYYLAKISPHVLSAERFGLHLATHLVSKYAHIRKALVTIEQLRWTRIAVDGKPHDHSFLRDGEEKRVVKVQVDASRGKDQLVGSVSAGINDLLVLKTTGSAFEGFIRDEYTTLPQVDDRIFSTSVDVLYTFAPFEITAPSDEKRLEFDEKQIQAPGRLGAWEGLKVSESAREITLSVFATDESASVQATLYKMGQRLISQNGAVNRATYTLPNKHYIPVDLKFIGIDNTSPALAEVFAPVSAPSGLIAATVARVGASC</sequence>
<dbReference type="Pfam" id="PF01014">
    <property type="entry name" value="Uricase"/>
    <property type="match status" value="2"/>
</dbReference>
<feature type="binding site" evidence="9">
    <location>
        <position position="276"/>
    </location>
    <ligand>
        <name>O2</name>
        <dbReference type="ChEBI" id="CHEBI:15379"/>
    </ligand>
</feature>
<keyword evidence="12" id="KW-1185">Reference proteome</keyword>
<feature type="active site" description="Charge relay system" evidence="8">
    <location>
        <position position="12"/>
    </location>
</feature>
<dbReference type="InterPro" id="IPR019842">
    <property type="entry name" value="Uricase_CS"/>
</dbReference>
<dbReference type="OrthoDB" id="9992118at2759"/>
<reference evidence="11" key="2">
    <citation type="submission" date="2020-11" db="EMBL/GenBank/DDBJ databases">
        <authorList>
            <consortium name="DOE Joint Genome Institute"/>
            <person name="Kuo A."/>
            <person name="Miyauchi S."/>
            <person name="Kiss E."/>
            <person name="Drula E."/>
            <person name="Kohler A."/>
            <person name="Sanchez-Garcia M."/>
            <person name="Andreopoulos B."/>
            <person name="Barry K.W."/>
            <person name="Bonito G."/>
            <person name="Buee M."/>
            <person name="Carver A."/>
            <person name="Chen C."/>
            <person name="Cichocki N."/>
            <person name="Clum A."/>
            <person name="Culley D."/>
            <person name="Crous P.W."/>
            <person name="Fauchery L."/>
            <person name="Girlanda M."/>
            <person name="Hayes R."/>
            <person name="Keri Z."/>
            <person name="Labutti K."/>
            <person name="Lipzen A."/>
            <person name="Lombard V."/>
            <person name="Magnuson J."/>
            <person name="Maillard F."/>
            <person name="Morin E."/>
            <person name="Murat C."/>
            <person name="Nolan M."/>
            <person name="Ohm R."/>
            <person name="Pangilinan J."/>
            <person name="Pereira M."/>
            <person name="Perotto S."/>
            <person name="Peter M."/>
            <person name="Riley R."/>
            <person name="Sitrit Y."/>
            <person name="Stielow B."/>
            <person name="Szollosi G."/>
            <person name="Zifcakova L."/>
            <person name="Stursova M."/>
            <person name="Spatafora J.W."/>
            <person name="Tedersoo L."/>
            <person name="Vaario L.-M."/>
            <person name="Yamada A."/>
            <person name="Yan M."/>
            <person name="Wang P."/>
            <person name="Xu J."/>
            <person name="Bruns T."/>
            <person name="Baldrian P."/>
            <person name="Vilgalys R."/>
            <person name="Henrissat B."/>
            <person name="Grigoriev I.V."/>
            <person name="Hibbett D."/>
            <person name="Nagy L.G."/>
            <person name="Martin F.M."/>
        </authorList>
    </citation>
    <scope>NUCLEOTIDE SEQUENCE</scope>
    <source>
        <strain evidence="11">UH-Tt-Lm1</strain>
    </source>
</reference>
<comment type="caution">
    <text evidence="11">The sequence shown here is derived from an EMBL/GenBank/DDBJ whole genome shotgun (WGS) entry which is preliminary data.</text>
</comment>
<dbReference type="PIRSF" id="PIRSF000241">
    <property type="entry name" value="Urate_oxidase"/>
    <property type="match status" value="1"/>
</dbReference>
<dbReference type="PRINTS" id="PR00093">
    <property type="entry name" value="URICASE"/>
</dbReference>
<evidence type="ECO:0000256" key="2">
    <source>
        <dbReference type="ARBA" id="ARBA00004831"/>
    </source>
</evidence>
<comment type="function">
    <text evidence="7 10">Catalyzes the oxidation of uric acid to 5-hydroxyisourate, which is further processed to form (S)-allantoin.</text>
</comment>
<keyword evidence="4 7" id="KW-0659">Purine metabolism</keyword>
<protein>
    <recommendedName>
        <fullName evidence="7 10">Uricase</fullName>
        <ecNumber evidence="7 10">1.7.3.3</ecNumber>
    </recommendedName>
    <alternativeName>
        <fullName evidence="7">Urate oxidase</fullName>
    </alternativeName>
</protein>
<feature type="binding site" evidence="9">
    <location>
        <position position="182"/>
    </location>
    <ligand>
        <name>urate</name>
        <dbReference type="ChEBI" id="CHEBI:17775"/>
    </ligand>
</feature>
<feature type="binding site" evidence="9">
    <location>
        <position position="57"/>
    </location>
    <ligand>
        <name>urate</name>
        <dbReference type="ChEBI" id="CHEBI:17775"/>
    </ligand>
</feature>
<dbReference type="Gene3D" id="3.10.270.10">
    <property type="entry name" value="Urate Oxidase"/>
    <property type="match status" value="1"/>
</dbReference>
<feature type="binding site" evidence="9">
    <location>
        <position position="250"/>
    </location>
    <ligand>
        <name>5-hydroxyisourate</name>
        <dbReference type="ChEBI" id="CHEBI:18072"/>
    </ligand>
</feature>
<dbReference type="Proteomes" id="UP000736335">
    <property type="component" value="Unassembled WGS sequence"/>
</dbReference>
<evidence type="ECO:0000256" key="3">
    <source>
        <dbReference type="ARBA" id="ARBA00009760"/>
    </source>
</evidence>
<keyword evidence="5 7" id="KW-0560">Oxidoreductase</keyword>
<proteinExistence type="inferred from homology"/>
<dbReference type="EC" id="1.7.3.3" evidence="7 10"/>
<comment type="similarity">
    <text evidence="3 7 10">Belongs to the uricase family.</text>
</comment>
<reference evidence="11" key="1">
    <citation type="journal article" date="2020" name="Nat. Commun.">
        <title>Large-scale genome sequencing of mycorrhizal fungi provides insights into the early evolution of symbiotic traits.</title>
        <authorList>
            <person name="Miyauchi S."/>
            <person name="Kiss E."/>
            <person name="Kuo A."/>
            <person name="Drula E."/>
            <person name="Kohler A."/>
            <person name="Sanchez-Garcia M."/>
            <person name="Morin E."/>
            <person name="Andreopoulos B."/>
            <person name="Barry K.W."/>
            <person name="Bonito G."/>
            <person name="Buee M."/>
            <person name="Carver A."/>
            <person name="Chen C."/>
            <person name="Cichocki N."/>
            <person name="Clum A."/>
            <person name="Culley D."/>
            <person name="Crous P.W."/>
            <person name="Fauchery L."/>
            <person name="Girlanda M."/>
            <person name="Hayes R.D."/>
            <person name="Keri Z."/>
            <person name="LaButti K."/>
            <person name="Lipzen A."/>
            <person name="Lombard V."/>
            <person name="Magnuson J."/>
            <person name="Maillard F."/>
            <person name="Murat C."/>
            <person name="Nolan M."/>
            <person name="Ohm R.A."/>
            <person name="Pangilinan J."/>
            <person name="Pereira M.F."/>
            <person name="Perotto S."/>
            <person name="Peter M."/>
            <person name="Pfister S."/>
            <person name="Riley R."/>
            <person name="Sitrit Y."/>
            <person name="Stielow J.B."/>
            <person name="Szollosi G."/>
            <person name="Zifcakova L."/>
            <person name="Stursova M."/>
            <person name="Spatafora J.W."/>
            <person name="Tedersoo L."/>
            <person name="Vaario L.M."/>
            <person name="Yamada A."/>
            <person name="Yan M."/>
            <person name="Wang P."/>
            <person name="Xu J."/>
            <person name="Bruns T."/>
            <person name="Baldrian P."/>
            <person name="Vilgalys R."/>
            <person name="Dunand C."/>
            <person name="Henrissat B."/>
            <person name="Grigoriev I.V."/>
            <person name="Hibbett D."/>
            <person name="Nagy L.G."/>
            <person name="Martin F.M."/>
        </authorList>
    </citation>
    <scope>NUCLEOTIDE SEQUENCE</scope>
    <source>
        <strain evidence="11">UH-Tt-Lm1</strain>
    </source>
</reference>
<dbReference type="AlphaFoldDB" id="A0A9P6HPP4"/>
<feature type="active site" description="Charge relay system" evidence="8">
    <location>
        <position position="57"/>
    </location>
</feature>
<evidence type="ECO:0000256" key="7">
    <source>
        <dbReference type="PIRNR" id="PIRNR000241"/>
    </source>
</evidence>
<comment type="catalytic activity">
    <reaction evidence="7 10">
        <text>urate + O2 + H2O = 5-hydroxyisourate + H2O2</text>
        <dbReference type="Rhea" id="RHEA:21368"/>
        <dbReference type="ChEBI" id="CHEBI:15377"/>
        <dbReference type="ChEBI" id="CHEBI:15379"/>
        <dbReference type="ChEBI" id="CHEBI:16240"/>
        <dbReference type="ChEBI" id="CHEBI:17775"/>
        <dbReference type="ChEBI" id="CHEBI:18072"/>
        <dbReference type="EC" id="1.7.3.3"/>
    </reaction>
</comment>
<dbReference type="PANTHER" id="PTHR42874">
    <property type="entry name" value="URICASE"/>
    <property type="match status" value="1"/>
</dbReference>